<reference evidence="5 6" key="1">
    <citation type="journal article" date="2018" name="Gigascience">
        <title>Genomes of trombidid mites reveal novel predicted allergens and laterally-transferred genes associated with secondary metabolism.</title>
        <authorList>
            <person name="Dong X."/>
            <person name="Chaisiri K."/>
            <person name="Xia D."/>
            <person name="Armstrong S.D."/>
            <person name="Fang Y."/>
            <person name="Donnelly M.J."/>
            <person name="Kadowaki T."/>
            <person name="McGarry J.W."/>
            <person name="Darby A.C."/>
            <person name="Makepeace B.L."/>
        </authorList>
    </citation>
    <scope>NUCLEOTIDE SEQUENCE [LARGE SCALE GENOMIC DNA]</scope>
    <source>
        <strain evidence="5">UoL-WK</strain>
    </source>
</reference>
<dbReference type="EMBL" id="NCKU01000097">
    <property type="protein sequence ID" value="RWS17291.1"/>
    <property type="molecule type" value="Genomic_DNA"/>
</dbReference>
<comment type="similarity">
    <text evidence="2">Belongs to the UDP-glycosyltransferase family.</text>
</comment>
<dbReference type="AlphaFoldDB" id="A0A3S3PDM3"/>
<comment type="subcellular location">
    <subcellularLocation>
        <location evidence="3">Membrane</location>
        <topology evidence="3">Single-pass membrane protein</topology>
    </subcellularLocation>
</comment>
<dbReference type="InterPro" id="IPR035595">
    <property type="entry name" value="UDP_glycos_trans_CS"/>
</dbReference>
<dbReference type="SUPFAM" id="SSF53756">
    <property type="entry name" value="UDP-Glycosyltransferase/glycogen phosphorylase"/>
    <property type="match status" value="1"/>
</dbReference>
<proteinExistence type="inferred from homology"/>
<dbReference type="PANTHER" id="PTHR48050">
    <property type="entry name" value="STEROL 3-BETA-GLUCOSYLTRANSFERASE"/>
    <property type="match status" value="1"/>
</dbReference>
<evidence type="ECO:0000313" key="5">
    <source>
        <dbReference type="EMBL" id="RWS17314.1"/>
    </source>
</evidence>
<organism evidence="5 6">
    <name type="scientific">Dinothrombium tinctorium</name>
    <dbReference type="NCBI Taxonomy" id="1965070"/>
    <lineage>
        <taxon>Eukaryota</taxon>
        <taxon>Metazoa</taxon>
        <taxon>Ecdysozoa</taxon>
        <taxon>Arthropoda</taxon>
        <taxon>Chelicerata</taxon>
        <taxon>Arachnida</taxon>
        <taxon>Acari</taxon>
        <taxon>Acariformes</taxon>
        <taxon>Trombidiformes</taxon>
        <taxon>Prostigmata</taxon>
        <taxon>Anystina</taxon>
        <taxon>Parasitengona</taxon>
        <taxon>Trombidioidea</taxon>
        <taxon>Trombidiidae</taxon>
        <taxon>Dinothrombium</taxon>
    </lineage>
</organism>
<dbReference type="EC" id="2.4.1.17" evidence="3"/>
<dbReference type="Pfam" id="PF00201">
    <property type="entry name" value="UDPGT"/>
    <property type="match status" value="1"/>
</dbReference>
<dbReference type="GO" id="GO:0016020">
    <property type="term" value="C:membrane"/>
    <property type="evidence" value="ECO:0007669"/>
    <property type="project" value="UniProtKB-SubCell"/>
</dbReference>
<accession>A0A3S3PDM3</accession>
<gene>
    <name evidence="5" type="ORF">B4U79_00275</name>
    <name evidence="4" type="ORF">B4U79_02346</name>
</gene>
<comment type="catalytic activity">
    <reaction evidence="3">
        <text>glucuronate acceptor + UDP-alpha-D-glucuronate = acceptor beta-D-glucuronoside + UDP + H(+)</text>
        <dbReference type="Rhea" id="RHEA:21032"/>
        <dbReference type="ChEBI" id="CHEBI:15378"/>
        <dbReference type="ChEBI" id="CHEBI:58052"/>
        <dbReference type="ChEBI" id="CHEBI:58223"/>
        <dbReference type="ChEBI" id="CHEBI:132367"/>
        <dbReference type="ChEBI" id="CHEBI:132368"/>
        <dbReference type="EC" id="2.4.1.17"/>
    </reaction>
</comment>
<comment type="caution">
    <text evidence="5">The sequence shown here is derived from an EMBL/GenBank/DDBJ whole genome shotgun (WGS) entry which is preliminary data.</text>
</comment>
<dbReference type="Proteomes" id="UP000285301">
    <property type="component" value="Unassembled WGS sequence"/>
</dbReference>
<dbReference type="PROSITE" id="PS00375">
    <property type="entry name" value="UDPGT"/>
    <property type="match status" value="1"/>
</dbReference>
<evidence type="ECO:0000256" key="1">
    <source>
        <dbReference type="ARBA" id="ARBA00022679"/>
    </source>
</evidence>
<keyword evidence="2" id="KW-0328">Glycosyltransferase</keyword>
<evidence type="ECO:0000313" key="4">
    <source>
        <dbReference type="EMBL" id="RWS17291.1"/>
    </source>
</evidence>
<name>A0A3S3PDM3_9ACAR</name>
<keyword evidence="1 2" id="KW-0808">Transferase</keyword>
<evidence type="ECO:0000256" key="3">
    <source>
        <dbReference type="RuleBase" id="RU362059"/>
    </source>
</evidence>
<keyword evidence="6" id="KW-1185">Reference proteome</keyword>
<protein>
    <recommendedName>
        <fullName evidence="3">UDP-glucuronosyltransferase</fullName>
        <ecNumber evidence="3">2.4.1.17</ecNumber>
    </recommendedName>
</protein>
<evidence type="ECO:0000256" key="2">
    <source>
        <dbReference type="RuleBase" id="RU003718"/>
    </source>
</evidence>
<dbReference type="InterPro" id="IPR050426">
    <property type="entry name" value="Glycosyltransferase_28"/>
</dbReference>
<dbReference type="EMBL" id="NCKU01000096">
    <property type="protein sequence ID" value="RWS17314.1"/>
    <property type="molecule type" value="Genomic_DNA"/>
</dbReference>
<dbReference type="GO" id="GO:0015020">
    <property type="term" value="F:glucuronosyltransferase activity"/>
    <property type="evidence" value="ECO:0007669"/>
    <property type="project" value="UniProtKB-EC"/>
</dbReference>
<sequence length="430" mass="49664">MLTILFVSLGNAGHVHPLLGIACALKRRNHRVVFATDKRWKGSFEKFGIEEQLYDEKAEVADEHKFDILTTKGAENAFEMLSLTPKEHLTWNCSYYKYCFESSKSIEKILSEIVSNVKPDVILTVNLVPYACLLKLRLPIVQVFTPNPLFAFKDEKLPPCFFGLPIDDRSDLNSKREASLRPLWNEINEYLRERNLPLLREYRLQHLSTNLNVYIYPQPLVKDYLRLCPLGDEWIGLDHSLRESHYTFRLPQNFKNEHEKLIFLSMGSLASNIFGLMSRLVKILAKCKHKITVVRGHFKENYKLADNMWGEAFLPQLEIIPIVDLVISHGGNNTFVETLYFGKPMIIMPLFADQFDNAQRAVEAKIGVKVNPFTVEENELLDAIEMILNDEDIVERVQNISKQIRESKSMDSLMNKIEQVAKNPKFPSFV</sequence>
<dbReference type="OrthoDB" id="6504522at2759"/>
<evidence type="ECO:0000313" key="6">
    <source>
        <dbReference type="Proteomes" id="UP000285301"/>
    </source>
</evidence>
<dbReference type="CDD" id="cd03784">
    <property type="entry name" value="GT1_Gtf-like"/>
    <property type="match status" value="1"/>
</dbReference>
<dbReference type="Gene3D" id="3.40.50.2000">
    <property type="entry name" value="Glycogen Phosphorylase B"/>
    <property type="match status" value="2"/>
</dbReference>
<dbReference type="PANTHER" id="PTHR48050:SF13">
    <property type="entry name" value="STEROL 3-BETA-GLUCOSYLTRANSFERASE UGT80A2"/>
    <property type="match status" value="1"/>
</dbReference>
<reference evidence="5" key="2">
    <citation type="submission" date="2018-11" db="EMBL/GenBank/DDBJ databases">
        <title>Trombidioid mite genomics.</title>
        <authorList>
            <person name="Dong X."/>
        </authorList>
    </citation>
    <scope>NUCLEOTIDE SEQUENCE</scope>
    <source>
        <strain evidence="5">UoL-WK</strain>
    </source>
</reference>
<dbReference type="InterPro" id="IPR002213">
    <property type="entry name" value="UDP_glucos_trans"/>
</dbReference>